<sequence>MSAKEVARVRAALCPEPGSKISQQSAQKFQKDLQKALADAGVDPEIQKTLTDPEFQKALGSAVSQTAC</sequence>
<evidence type="ECO:0000313" key="2">
    <source>
        <dbReference type="Proteomes" id="UP000235598"/>
    </source>
</evidence>
<dbReference type="AlphaFoldDB" id="A0A2N6VJ14"/>
<feature type="non-terminal residue" evidence="1">
    <location>
        <position position="68"/>
    </location>
</feature>
<accession>A0A2N6VJ14</accession>
<dbReference type="EMBL" id="PNHK01000347">
    <property type="protein sequence ID" value="PMD04121.1"/>
    <property type="molecule type" value="Genomic_DNA"/>
</dbReference>
<dbReference type="RefSeq" id="WP_219722424.1">
    <property type="nucleotide sequence ID" value="NZ_PNHK01000347.1"/>
</dbReference>
<evidence type="ECO:0000313" key="1">
    <source>
        <dbReference type="EMBL" id="PMD04121.1"/>
    </source>
</evidence>
<organism evidence="1 2">
    <name type="scientific">Brevibacterium paucivorans</name>
    <dbReference type="NCBI Taxonomy" id="170994"/>
    <lineage>
        <taxon>Bacteria</taxon>
        <taxon>Bacillati</taxon>
        <taxon>Actinomycetota</taxon>
        <taxon>Actinomycetes</taxon>
        <taxon>Micrococcales</taxon>
        <taxon>Brevibacteriaceae</taxon>
        <taxon>Brevibacterium</taxon>
    </lineage>
</organism>
<proteinExistence type="predicted"/>
<protein>
    <submittedName>
        <fullName evidence="1">Uncharacterized protein</fullName>
    </submittedName>
</protein>
<reference evidence="1 2" key="1">
    <citation type="submission" date="2017-09" db="EMBL/GenBank/DDBJ databases">
        <title>Bacterial strain isolated from the female urinary microbiota.</title>
        <authorList>
            <person name="Thomas-White K."/>
            <person name="Kumar N."/>
            <person name="Forster S."/>
            <person name="Putonti C."/>
            <person name="Lawley T."/>
            <person name="Wolfe A.J."/>
        </authorList>
    </citation>
    <scope>NUCLEOTIDE SEQUENCE [LARGE SCALE GENOMIC DNA]</scope>
    <source>
        <strain evidence="1 2">UMB1301</strain>
    </source>
</reference>
<name>A0A2N6VJ14_9MICO</name>
<comment type="caution">
    <text evidence="1">The sequence shown here is derived from an EMBL/GenBank/DDBJ whole genome shotgun (WGS) entry which is preliminary data.</text>
</comment>
<dbReference type="Proteomes" id="UP000235598">
    <property type="component" value="Unassembled WGS sequence"/>
</dbReference>
<gene>
    <name evidence="1" type="ORF">CJ199_13910</name>
</gene>